<sequence length="130" mass="14867">MDEEREDLEVPRILLIEDEDHIALAIRLCLEGEGYRVETALDGLEGLEKAFSLRPSLILLDLRMPKMSGHLVLETLREDERTKDIPVVVLTALSDVDEKEKALLEGAREYLIKPFTPKDLLTVVKRYLPE</sequence>
<feature type="domain" description="Response regulatory" evidence="3">
    <location>
        <begin position="12"/>
        <end position="128"/>
    </location>
</feature>
<proteinExistence type="predicted"/>
<evidence type="ECO:0000313" key="4">
    <source>
        <dbReference type="EMBL" id="QUL99189.1"/>
    </source>
</evidence>
<dbReference type="SMART" id="SM00448">
    <property type="entry name" value="REC"/>
    <property type="match status" value="1"/>
</dbReference>
<dbReference type="Gene3D" id="3.40.50.2300">
    <property type="match status" value="1"/>
</dbReference>
<dbReference type="Pfam" id="PF00072">
    <property type="entry name" value="Response_reg"/>
    <property type="match status" value="1"/>
</dbReference>
<evidence type="ECO:0000259" key="3">
    <source>
        <dbReference type="PROSITE" id="PS50110"/>
    </source>
</evidence>
<dbReference type="InterPro" id="IPR050595">
    <property type="entry name" value="Bact_response_regulator"/>
</dbReference>
<dbReference type="InterPro" id="IPR001789">
    <property type="entry name" value="Sig_transdc_resp-reg_receiver"/>
</dbReference>
<reference evidence="4" key="2">
    <citation type="journal article" date="2023" name="Biology">
        <title>Prokaryotic Life Associated with Coal-Fire Gas Vents Revealed by Metagenomics.</title>
        <authorList>
            <person name="Kadnikov V.V."/>
            <person name="Mardanov A.V."/>
            <person name="Beletsky A.V."/>
            <person name="Karnachuk O.V."/>
            <person name="Ravin N.V."/>
        </authorList>
    </citation>
    <scope>NUCLEOTIDE SEQUENCE</scope>
    <source>
        <strain evidence="4">Bu02</strain>
    </source>
</reference>
<dbReference type="PANTHER" id="PTHR44591:SF3">
    <property type="entry name" value="RESPONSE REGULATORY DOMAIN-CONTAINING PROTEIN"/>
    <property type="match status" value="1"/>
</dbReference>
<reference evidence="4" key="1">
    <citation type="submission" date="2020-10" db="EMBL/GenBank/DDBJ databases">
        <authorList>
            <person name="Kadnikov V."/>
            <person name="Beletsky A.V."/>
            <person name="Mardanov A.V."/>
            <person name="Karnachuk O.V."/>
            <person name="Ravin N.V."/>
        </authorList>
    </citation>
    <scope>NUCLEOTIDE SEQUENCE</scope>
    <source>
        <strain evidence="4">Bu02</strain>
    </source>
</reference>
<evidence type="ECO:0000256" key="2">
    <source>
        <dbReference type="PROSITE-ProRule" id="PRU00169"/>
    </source>
</evidence>
<dbReference type="EMBL" id="CP062796">
    <property type="protein sequence ID" value="QUL99189.1"/>
    <property type="molecule type" value="Genomic_DNA"/>
</dbReference>
<dbReference type="SUPFAM" id="SSF52172">
    <property type="entry name" value="CheY-like"/>
    <property type="match status" value="1"/>
</dbReference>
<dbReference type="GO" id="GO:0000160">
    <property type="term" value="P:phosphorelay signal transduction system"/>
    <property type="evidence" value="ECO:0007669"/>
    <property type="project" value="InterPro"/>
</dbReference>
<keyword evidence="1 2" id="KW-0597">Phosphoprotein</keyword>
<feature type="modified residue" description="4-aspartylphosphate" evidence="2">
    <location>
        <position position="61"/>
    </location>
</feature>
<organism evidence="4">
    <name type="scientific">Candidatus Fermentithermobacillus carboniphilus</name>
    <dbReference type="NCBI Taxonomy" id="3085328"/>
    <lineage>
        <taxon>Bacteria</taxon>
        <taxon>Bacillati</taxon>
        <taxon>Bacillota</taxon>
        <taxon>Candidatus Fermentithermobacillia</taxon>
        <taxon>Candidatus Fermentithermobacillales</taxon>
        <taxon>Candidatus Fermentithermobacillaceae</taxon>
        <taxon>Candidatus Fermentithermobacillus</taxon>
    </lineage>
</organism>
<name>A0AAT9LDQ3_9FIRM</name>
<accession>A0AAT9LDQ3</accession>
<dbReference type="KEGG" id="fcz:IMF26_03795"/>
<dbReference type="PROSITE" id="PS50110">
    <property type="entry name" value="RESPONSE_REGULATORY"/>
    <property type="match status" value="1"/>
</dbReference>
<gene>
    <name evidence="4" type="ORF">IMF26_03795</name>
</gene>
<evidence type="ECO:0000256" key="1">
    <source>
        <dbReference type="ARBA" id="ARBA00022553"/>
    </source>
</evidence>
<dbReference type="AlphaFoldDB" id="A0AAT9LDQ3"/>
<dbReference type="InterPro" id="IPR011006">
    <property type="entry name" value="CheY-like_superfamily"/>
</dbReference>
<dbReference type="PANTHER" id="PTHR44591">
    <property type="entry name" value="STRESS RESPONSE REGULATOR PROTEIN 1"/>
    <property type="match status" value="1"/>
</dbReference>
<protein>
    <submittedName>
        <fullName evidence="4">Response regulator</fullName>
    </submittedName>
</protein>